<dbReference type="AlphaFoldDB" id="A0A068NLS4"/>
<organism evidence="3 4">
    <name type="scientific">Fimbriimonas ginsengisoli Gsoil 348</name>
    <dbReference type="NCBI Taxonomy" id="661478"/>
    <lineage>
        <taxon>Bacteria</taxon>
        <taxon>Bacillati</taxon>
        <taxon>Armatimonadota</taxon>
        <taxon>Fimbriimonadia</taxon>
        <taxon>Fimbriimonadales</taxon>
        <taxon>Fimbriimonadaceae</taxon>
        <taxon>Fimbriimonas</taxon>
    </lineage>
</organism>
<dbReference type="HOGENOM" id="CLU_109811_0_0_0"/>
<dbReference type="STRING" id="661478.OP10G_0347"/>
<dbReference type="eggNOG" id="COG3832">
    <property type="taxonomic scope" value="Bacteria"/>
</dbReference>
<reference evidence="3 4" key="1">
    <citation type="journal article" date="2014" name="PLoS ONE">
        <title>The first complete genome sequence of the class fimbriimonadia in the phylum armatimonadetes.</title>
        <authorList>
            <person name="Hu Z.Y."/>
            <person name="Wang Y.Z."/>
            <person name="Im W.T."/>
            <person name="Wang S.Y."/>
            <person name="Zhao G.P."/>
            <person name="Zheng H.J."/>
            <person name="Quan Z.X."/>
        </authorList>
    </citation>
    <scope>NUCLEOTIDE SEQUENCE [LARGE SCALE GENOMIC DNA]</scope>
    <source>
        <strain evidence="3">Gsoil 348</strain>
    </source>
</reference>
<name>A0A068NLS4_FIMGI</name>
<gene>
    <name evidence="3" type="ORF">OP10G_0347</name>
</gene>
<feature type="domain" description="Activator of Hsp90 ATPase homologue 1/2-like C-terminal" evidence="2">
    <location>
        <begin position="21"/>
        <end position="117"/>
    </location>
</feature>
<dbReference type="InterPro" id="IPR013538">
    <property type="entry name" value="ASHA1/2-like_C"/>
</dbReference>
<protein>
    <submittedName>
        <fullName evidence="3">Activator of Hsp90 ATPase 1 family protein</fullName>
    </submittedName>
</protein>
<accession>A0A068NLS4</accession>
<evidence type="ECO:0000313" key="3">
    <source>
        <dbReference type="EMBL" id="AIE83715.1"/>
    </source>
</evidence>
<evidence type="ECO:0000256" key="1">
    <source>
        <dbReference type="ARBA" id="ARBA00006817"/>
    </source>
</evidence>
<dbReference type="Pfam" id="PF08327">
    <property type="entry name" value="AHSA1"/>
    <property type="match status" value="1"/>
</dbReference>
<dbReference type="CDD" id="cd08901">
    <property type="entry name" value="SRPBCC_CalC_Aha1-like_8"/>
    <property type="match status" value="1"/>
</dbReference>
<dbReference type="Gene3D" id="3.30.530.20">
    <property type="match status" value="1"/>
</dbReference>
<dbReference type="SUPFAM" id="SSF55961">
    <property type="entry name" value="Bet v1-like"/>
    <property type="match status" value="1"/>
</dbReference>
<sequence length="159" mass="17564">MVEFQLTQIPIMKTGMLIRKPVGEVFEAFVNPEIITKFWFTKGSGRLVAGAQVQWDWEMFGISVPIAVKEVEPDHRILIEFPGAGGPTSVEWRFTSRDDGTFVDITHSGFTGSGDDLVRQVADSTQGFTLVLAGAKAFLEHGLQLNLVADRYPKGLAEH</sequence>
<dbReference type="Proteomes" id="UP000027982">
    <property type="component" value="Chromosome"/>
</dbReference>
<proteinExistence type="inferred from homology"/>
<dbReference type="KEGG" id="fgi:OP10G_0347"/>
<dbReference type="InterPro" id="IPR023393">
    <property type="entry name" value="START-like_dom_sf"/>
</dbReference>
<dbReference type="EMBL" id="CP007139">
    <property type="protein sequence ID" value="AIE83715.1"/>
    <property type="molecule type" value="Genomic_DNA"/>
</dbReference>
<evidence type="ECO:0000259" key="2">
    <source>
        <dbReference type="Pfam" id="PF08327"/>
    </source>
</evidence>
<dbReference type="RefSeq" id="WP_025227614.1">
    <property type="nucleotide sequence ID" value="NZ_CP007139.1"/>
</dbReference>
<comment type="similarity">
    <text evidence="1">Belongs to the AHA1 family.</text>
</comment>
<keyword evidence="4" id="KW-1185">Reference proteome</keyword>
<evidence type="ECO:0000313" key="4">
    <source>
        <dbReference type="Proteomes" id="UP000027982"/>
    </source>
</evidence>